<name>A0A0C9MCT2_9FUNG</name>
<dbReference type="EMBL" id="DF836493">
    <property type="protein sequence ID" value="GAN08441.1"/>
    <property type="molecule type" value="Genomic_DNA"/>
</dbReference>
<proteinExistence type="predicted"/>
<evidence type="ECO:0000313" key="1">
    <source>
        <dbReference type="EMBL" id="GAN08441.1"/>
    </source>
</evidence>
<keyword evidence="2" id="KW-1185">Reference proteome</keyword>
<dbReference type="AlphaFoldDB" id="A0A0C9MCT2"/>
<organism evidence="1">
    <name type="scientific">Mucor ambiguus</name>
    <dbReference type="NCBI Taxonomy" id="91626"/>
    <lineage>
        <taxon>Eukaryota</taxon>
        <taxon>Fungi</taxon>
        <taxon>Fungi incertae sedis</taxon>
        <taxon>Mucoromycota</taxon>
        <taxon>Mucoromycotina</taxon>
        <taxon>Mucoromycetes</taxon>
        <taxon>Mucorales</taxon>
        <taxon>Mucorineae</taxon>
        <taxon>Mucoraceae</taxon>
        <taxon>Mucor</taxon>
    </lineage>
</organism>
<gene>
    <name evidence="1" type="ORF">MAM1_0204c07953</name>
</gene>
<dbReference type="Proteomes" id="UP000053815">
    <property type="component" value="Unassembled WGS sequence"/>
</dbReference>
<reference evidence="1" key="1">
    <citation type="submission" date="2014-09" db="EMBL/GenBank/DDBJ databases">
        <title>Draft genome sequence of an oleaginous Mucoromycotina fungus Mucor ambiguus NBRC6742.</title>
        <authorList>
            <person name="Takeda I."/>
            <person name="Yamane N."/>
            <person name="Morita T."/>
            <person name="Tamano K."/>
            <person name="Machida M."/>
            <person name="Baker S."/>
            <person name="Koike H."/>
        </authorList>
    </citation>
    <scope>NUCLEOTIDE SEQUENCE</scope>
    <source>
        <strain evidence="1">NBRC 6742</strain>
    </source>
</reference>
<evidence type="ECO:0000313" key="2">
    <source>
        <dbReference type="Proteomes" id="UP000053815"/>
    </source>
</evidence>
<accession>A0A0C9MCT2</accession>
<protein>
    <submittedName>
        <fullName evidence="1">Uncharacterized protein</fullName>
    </submittedName>
</protein>
<sequence>MSGLFPQLKGNSFFLPRDQGARGLIDIGAQQHALQFRYLRVLLQGNNGSVPAAFTYQLLTNALRLSHDDIPDHVVPLFFKSARYKNTLMNGFHPFHSMFNAMDIYRQKSSMNIDWQRKPSALTVLSLPLIELFNVGKNVEGLDFLHHESAKTSKVQAFLNTTLRKPSFNLFLNPHVKSEHLDED</sequence>
<dbReference type="OrthoDB" id="2215335at2759"/>
<dbReference type="STRING" id="91626.A0A0C9MCT2"/>